<protein>
    <submittedName>
        <fullName evidence="1">Uncharacterized protein</fullName>
    </submittedName>
</protein>
<proteinExistence type="predicted"/>
<evidence type="ECO:0000313" key="1">
    <source>
        <dbReference type="EMBL" id="GAA4726403.1"/>
    </source>
</evidence>
<dbReference type="Proteomes" id="UP001500843">
    <property type="component" value="Unassembled WGS sequence"/>
</dbReference>
<comment type="caution">
    <text evidence="1">The sequence shown here is derived from an EMBL/GenBank/DDBJ whole genome shotgun (WGS) entry which is preliminary data.</text>
</comment>
<dbReference type="RefSeq" id="WP_253877335.1">
    <property type="nucleotide sequence ID" value="NZ_BAABHM010000043.1"/>
</dbReference>
<keyword evidence="2" id="KW-1185">Reference proteome</keyword>
<sequence length="51" mass="5271">MQARRRCRVFGDFTALTAARPTVLAPDVGAPPLAGGIAQQDLELTGVSAGF</sequence>
<reference evidence="2" key="1">
    <citation type="journal article" date="2019" name="Int. J. Syst. Evol. Microbiol.">
        <title>The Global Catalogue of Microorganisms (GCM) 10K type strain sequencing project: providing services to taxonomists for standard genome sequencing and annotation.</title>
        <authorList>
            <consortium name="The Broad Institute Genomics Platform"/>
            <consortium name="The Broad Institute Genome Sequencing Center for Infectious Disease"/>
            <person name="Wu L."/>
            <person name="Ma J."/>
        </authorList>
    </citation>
    <scope>NUCLEOTIDE SEQUENCE [LARGE SCALE GENOMIC DNA]</scope>
    <source>
        <strain evidence="2">JCM 17975</strain>
    </source>
</reference>
<evidence type="ECO:0000313" key="2">
    <source>
        <dbReference type="Proteomes" id="UP001500843"/>
    </source>
</evidence>
<gene>
    <name evidence="1" type="ORF">GCM10023198_59430</name>
</gene>
<dbReference type="EMBL" id="BAABHM010000043">
    <property type="protein sequence ID" value="GAA4726403.1"/>
    <property type="molecule type" value="Genomic_DNA"/>
</dbReference>
<organism evidence="1 2">
    <name type="scientific">Promicromonospora umidemergens</name>
    <dbReference type="NCBI Taxonomy" id="629679"/>
    <lineage>
        <taxon>Bacteria</taxon>
        <taxon>Bacillati</taxon>
        <taxon>Actinomycetota</taxon>
        <taxon>Actinomycetes</taxon>
        <taxon>Micrococcales</taxon>
        <taxon>Promicromonosporaceae</taxon>
        <taxon>Promicromonospora</taxon>
    </lineage>
</organism>
<name>A0ABP8YE92_9MICO</name>
<accession>A0ABP8YE92</accession>